<organism evidence="8 9">
    <name type="scientific">Novosphingobium aquiterrae</name>
    <dbReference type="NCBI Taxonomy" id="624388"/>
    <lineage>
        <taxon>Bacteria</taxon>
        <taxon>Pseudomonadati</taxon>
        <taxon>Pseudomonadota</taxon>
        <taxon>Alphaproteobacteria</taxon>
        <taxon>Sphingomonadales</taxon>
        <taxon>Sphingomonadaceae</taxon>
        <taxon>Novosphingobium</taxon>
    </lineage>
</organism>
<keyword evidence="9" id="KW-1185">Reference proteome</keyword>
<reference evidence="8 9" key="1">
    <citation type="submission" date="2024-09" db="EMBL/GenBank/DDBJ databases">
        <authorList>
            <person name="Sun Q."/>
            <person name="Mori K."/>
        </authorList>
    </citation>
    <scope>NUCLEOTIDE SEQUENCE [LARGE SCALE GENOMIC DNA]</scope>
    <source>
        <strain evidence="8 9">NCAIM B.02537</strain>
    </source>
</reference>
<protein>
    <submittedName>
        <fullName evidence="8">Lipopolysaccharide biosynthesis protein</fullName>
    </submittedName>
</protein>
<dbReference type="EMBL" id="JBHLTL010000001">
    <property type="protein sequence ID" value="MFC0588226.1"/>
    <property type="molecule type" value="Genomic_DNA"/>
</dbReference>
<name>A0ABV6PEI0_9SPHN</name>
<keyword evidence="5 7" id="KW-1133">Transmembrane helix</keyword>
<keyword evidence="3" id="KW-1003">Cell membrane</keyword>
<feature type="transmembrane region" description="Helical" evidence="7">
    <location>
        <begin position="82"/>
        <end position="102"/>
    </location>
</feature>
<accession>A0ABV6PEI0</accession>
<comment type="subcellular location">
    <subcellularLocation>
        <location evidence="1">Cell membrane</location>
        <topology evidence="1">Multi-pass membrane protein</topology>
    </subcellularLocation>
</comment>
<dbReference type="InterPro" id="IPR050833">
    <property type="entry name" value="Poly_Biosynth_Transport"/>
</dbReference>
<comment type="similarity">
    <text evidence="2">Belongs to the polysaccharide synthase family.</text>
</comment>
<evidence type="ECO:0000256" key="5">
    <source>
        <dbReference type="ARBA" id="ARBA00022989"/>
    </source>
</evidence>
<evidence type="ECO:0000256" key="7">
    <source>
        <dbReference type="SAM" id="Phobius"/>
    </source>
</evidence>
<feature type="transmembrane region" description="Helical" evidence="7">
    <location>
        <begin position="288"/>
        <end position="306"/>
    </location>
</feature>
<evidence type="ECO:0000256" key="4">
    <source>
        <dbReference type="ARBA" id="ARBA00022692"/>
    </source>
</evidence>
<feature type="transmembrane region" description="Helical" evidence="7">
    <location>
        <begin position="326"/>
        <end position="351"/>
    </location>
</feature>
<proteinExistence type="inferred from homology"/>
<gene>
    <name evidence="8" type="ORF">ACFFF7_02240</name>
</gene>
<feature type="transmembrane region" description="Helical" evidence="7">
    <location>
        <begin position="420"/>
        <end position="440"/>
    </location>
</feature>
<evidence type="ECO:0000256" key="3">
    <source>
        <dbReference type="ARBA" id="ARBA00022475"/>
    </source>
</evidence>
<evidence type="ECO:0000313" key="8">
    <source>
        <dbReference type="EMBL" id="MFC0588226.1"/>
    </source>
</evidence>
<keyword evidence="6 7" id="KW-0472">Membrane</keyword>
<dbReference type="PANTHER" id="PTHR30250:SF10">
    <property type="entry name" value="LIPOPOLYSACCHARIDE BIOSYNTHESIS PROTEIN WZXC"/>
    <property type="match status" value="1"/>
</dbReference>
<dbReference type="PANTHER" id="PTHR30250">
    <property type="entry name" value="PST FAMILY PREDICTED COLANIC ACID TRANSPORTER"/>
    <property type="match status" value="1"/>
</dbReference>
<comment type="caution">
    <text evidence="8">The sequence shown here is derived from an EMBL/GenBank/DDBJ whole genome shotgun (WGS) entry which is preliminary data.</text>
</comment>
<dbReference type="Pfam" id="PF13440">
    <property type="entry name" value="Polysacc_synt_3"/>
    <property type="match status" value="1"/>
</dbReference>
<dbReference type="Proteomes" id="UP001589943">
    <property type="component" value="Unassembled WGS sequence"/>
</dbReference>
<evidence type="ECO:0000313" key="9">
    <source>
        <dbReference type="Proteomes" id="UP001589943"/>
    </source>
</evidence>
<feature type="transmembrane region" description="Helical" evidence="7">
    <location>
        <begin position="363"/>
        <end position="386"/>
    </location>
</feature>
<evidence type="ECO:0000256" key="6">
    <source>
        <dbReference type="ARBA" id="ARBA00023136"/>
    </source>
</evidence>
<evidence type="ECO:0000256" key="1">
    <source>
        <dbReference type="ARBA" id="ARBA00004651"/>
    </source>
</evidence>
<keyword evidence="4 7" id="KW-0812">Transmembrane</keyword>
<dbReference type="CDD" id="cd13127">
    <property type="entry name" value="MATE_tuaB_like"/>
    <property type="match status" value="1"/>
</dbReference>
<evidence type="ECO:0000256" key="2">
    <source>
        <dbReference type="ARBA" id="ARBA00007430"/>
    </source>
</evidence>
<dbReference type="RefSeq" id="WP_379479733.1">
    <property type="nucleotide sequence ID" value="NZ_JBHLTL010000001.1"/>
</dbReference>
<feature type="transmembrane region" description="Helical" evidence="7">
    <location>
        <begin position="446"/>
        <end position="470"/>
    </location>
</feature>
<sequence length="503" mass="54010">MTAVALRDRVAKGAILLTLTRLSARALDFVALMVLTRHLLPADFGIVALSLSIMQVAEAVLETPTGQVLMRLPAIRRSHLDTALTIGLIRGIAIAAVLALLSAPFAHFYGDSRLIALICAISVAPACRGLKSPKLILLYRQFRFKQDGYCEFAGKLAALVVSASLAIATGSYWAIAAGTIANPLASAAVSYILVPYRLRLTLRDWRLFHRIVGWNLAGQTISALNWQTDRFVLGRLASHAVLGLFSTAREFAAITYKMLFDTLQRPIFSALATASNDPLRIREVYRRTIAATLSIALPITLGQALVAPELVRLFLGGRWTAAVPVFQIVSLTLIPGVYASLTANLFLAVGRPELVFKRNLQDFAFRVPAAILLIKWYGLYGALAALVAADVLLAFLCMHSVSKLVGLSVVAQLWAARRGLFSAAVMVGAIMAARLVTPAADSTEAAVTGLVMVVPLAGLAYVAAHLLVWVASGRPNGIEEVGLRIGRQALARIPRPSVPRAVK</sequence>
<feature type="transmembrane region" description="Helical" evidence="7">
    <location>
        <begin position="180"/>
        <end position="198"/>
    </location>
</feature>